<evidence type="ECO:0000313" key="12">
    <source>
        <dbReference type="Proteomes" id="UP000619079"/>
    </source>
</evidence>
<comment type="subcellular location">
    <subcellularLocation>
        <location evidence="1">Cell membrane</location>
        <topology evidence="1">Multi-pass membrane protein</topology>
    </subcellularLocation>
</comment>
<dbReference type="Pfam" id="PF02687">
    <property type="entry name" value="FtsX"/>
    <property type="match status" value="1"/>
</dbReference>
<dbReference type="GO" id="GO:0098797">
    <property type="term" value="C:plasma membrane protein complex"/>
    <property type="evidence" value="ECO:0007669"/>
    <property type="project" value="TreeGrafter"/>
</dbReference>
<dbReference type="GO" id="GO:0042953">
    <property type="term" value="P:lipoprotein transport"/>
    <property type="evidence" value="ECO:0007669"/>
    <property type="project" value="InterPro"/>
</dbReference>
<comment type="similarity">
    <text evidence="2">Belongs to the ABC-4 integral membrane protein family. LolC/E subfamily.</text>
</comment>
<comment type="caution">
    <text evidence="11">The sequence shown here is derived from an EMBL/GenBank/DDBJ whole genome shotgun (WGS) entry which is preliminary data.</text>
</comment>
<dbReference type="EMBL" id="JAELVR010000001">
    <property type="protein sequence ID" value="MBJ6370240.1"/>
    <property type="molecule type" value="Genomic_DNA"/>
</dbReference>
<dbReference type="GO" id="GO:0044874">
    <property type="term" value="P:lipoprotein localization to outer membrane"/>
    <property type="evidence" value="ECO:0007669"/>
    <property type="project" value="TreeGrafter"/>
</dbReference>
<sequence>MVRSPAPFAAFEWTIAWRYLRARRAEGGVSVMTWISLIGITLAVFALIATLAVRSGFRTEFVGTILGANAHVTVYNAAEVDAQGRLSRTIADYEAMAERVAQVPGVIRVAPLVKGQVMASLQGSNAGVEVFGIAPVDLQGLPGIAEAEQAFGDLSRFPEGVAIGAGVARALGAGVGDRIKLISPDGVRTAFGTSPRVNAYEIVYVFSAGRYDIDRTRLYMPFAEAQSYFNREGVADELEVMVSDPEDVNPIALNILRAAGERAQVWTWRDASGGFLRALEVEDNVMFIILSILVLIATMNIVSGLIMLVKNKGRDIGILRTIGLSEGSVMRIFFICGAFTGVLGTMFGVILGCLFALYIDPIFSLVNYVMGGGVWDPSIRGIYALPAELRLTDVLSAVSLSLGLSFLVTLFPARRAARMNPVEALRYE</sequence>
<keyword evidence="5 8" id="KW-0812">Transmembrane</keyword>
<accession>A0A8J7IZE6</accession>
<keyword evidence="6 8" id="KW-1133">Transmembrane helix</keyword>
<dbReference type="InterPro" id="IPR003838">
    <property type="entry name" value="ABC3_permease_C"/>
</dbReference>
<evidence type="ECO:0000256" key="8">
    <source>
        <dbReference type="SAM" id="Phobius"/>
    </source>
</evidence>
<feature type="transmembrane region" description="Helical" evidence="8">
    <location>
        <begin position="394"/>
        <end position="413"/>
    </location>
</feature>
<evidence type="ECO:0000256" key="2">
    <source>
        <dbReference type="ARBA" id="ARBA00005236"/>
    </source>
</evidence>
<evidence type="ECO:0000259" key="10">
    <source>
        <dbReference type="Pfam" id="PF12704"/>
    </source>
</evidence>
<keyword evidence="12" id="KW-1185">Reference proteome</keyword>
<dbReference type="NCBIfam" id="TIGR02212">
    <property type="entry name" value="lolCE"/>
    <property type="match status" value="1"/>
</dbReference>
<dbReference type="InterPro" id="IPR011925">
    <property type="entry name" value="LolCE_TM"/>
</dbReference>
<evidence type="ECO:0000256" key="3">
    <source>
        <dbReference type="ARBA" id="ARBA00022448"/>
    </source>
</evidence>
<organism evidence="11 12">
    <name type="scientific">Sedimentitalea arenosa</name>
    <dbReference type="NCBI Taxonomy" id="2798803"/>
    <lineage>
        <taxon>Bacteria</taxon>
        <taxon>Pseudomonadati</taxon>
        <taxon>Pseudomonadota</taxon>
        <taxon>Alphaproteobacteria</taxon>
        <taxon>Rhodobacterales</taxon>
        <taxon>Paracoccaceae</taxon>
        <taxon>Sedimentitalea</taxon>
    </lineage>
</organism>
<evidence type="ECO:0000256" key="6">
    <source>
        <dbReference type="ARBA" id="ARBA00022989"/>
    </source>
</evidence>
<reference evidence="11" key="1">
    <citation type="submission" date="2020-12" db="EMBL/GenBank/DDBJ databases">
        <title>Sedimentitalea sp. nov., isolated from sand in Incheon.</title>
        <authorList>
            <person name="Kim W."/>
        </authorList>
    </citation>
    <scope>NUCLEOTIDE SEQUENCE</scope>
    <source>
        <strain evidence="11">CAU 1593</strain>
    </source>
</reference>
<name>A0A8J7IZE6_9RHOB</name>
<evidence type="ECO:0000256" key="4">
    <source>
        <dbReference type="ARBA" id="ARBA00022475"/>
    </source>
</evidence>
<gene>
    <name evidence="11" type="ORF">JF290_01765</name>
</gene>
<feature type="transmembrane region" description="Helical" evidence="8">
    <location>
        <begin position="330"/>
        <end position="359"/>
    </location>
</feature>
<dbReference type="PANTHER" id="PTHR30489:SF0">
    <property type="entry name" value="LIPOPROTEIN-RELEASING SYSTEM TRANSMEMBRANE PROTEIN LOLE"/>
    <property type="match status" value="1"/>
</dbReference>
<feature type="domain" description="ABC3 transporter permease C-terminal" evidence="9">
    <location>
        <begin position="288"/>
        <end position="421"/>
    </location>
</feature>
<evidence type="ECO:0000256" key="5">
    <source>
        <dbReference type="ARBA" id="ARBA00022692"/>
    </source>
</evidence>
<keyword evidence="11" id="KW-0449">Lipoprotein</keyword>
<keyword evidence="4" id="KW-1003">Cell membrane</keyword>
<dbReference type="InterPro" id="IPR051447">
    <property type="entry name" value="Lipoprotein-release_system"/>
</dbReference>
<evidence type="ECO:0000256" key="7">
    <source>
        <dbReference type="ARBA" id="ARBA00023136"/>
    </source>
</evidence>
<keyword evidence="3" id="KW-0813">Transport</keyword>
<dbReference type="PANTHER" id="PTHR30489">
    <property type="entry name" value="LIPOPROTEIN-RELEASING SYSTEM TRANSMEMBRANE PROTEIN LOLE"/>
    <property type="match status" value="1"/>
</dbReference>
<keyword evidence="7 8" id="KW-0472">Membrane</keyword>
<evidence type="ECO:0000256" key="1">
    <source>
        <dbReference type="ARBA" id="ARBA00004651"/>
    </source>
</evidence>
<protein>
    <submittedName>
        <fullName evidence="11">Lipoprotein-releasing ABC transporter permease subunit</fullName>
    </submittedName>
</protein>
<dbReference type="AlphaFoldDB" id="A0A8J7IZE6"/>
<dbReference type="RefSeq" id="WP_199023005.1">
    <property type="nucleotide sequence ID" value="NZ_JAELVR010000001.1"/>
</dbReference>
<proteinExistence type="inferred from homology"/>
<dbReference type="Proteomes" id="UP000619079">
    <property type="component" value="Unassembled WGS sequence"/>
</dbReference>
<evidence type="ECO:0000313" key="11">
    <source>
        <dbReference type="EMBL" id="MBJ6370240.1"/>
    </source>
</evidence>
<feature type="domain" description="MacB-like periplasmic core" evidence="10">
    <location>
        <begin position="33"/>
        <end position="251"/>
    </location>
</feature>
<feature type="transmembrane region" description="Helical" evidence="8">
    <location>
        <begin position="285"/>
        <end position="309"/>
    </location>
</feature>
<dbReference type="Pfam" id="PF12704">
    <property type="entry name" value="MacB_PCD"/>
    <property type="match status" value="1"/>
</dbReference>
<feature type="transmembrane region" description="Helical" evidence="8">
    <location>
        <begin position="31"/>
        <end position="53"/>
    </location>
</feature>
<dbReference type="InterPro" id="IPR025857">
    <property type="entry name" value="MacB_PCD"/>
</dbReference>
<evidence type="ECO:0000259" key="9">
    <source>
        <dbReference type="Pfam" id="PF02687"/>
    </source>
</evidence>